<name>A0A109IJQ6_9ACTN</name>
<accession>A0A109IJQ6</accession>
<dbReference type="RefSeq" id="WP_067309227.1">
    <property type="nucleotide sequence ID" value="NZ_LRMV01000074.1"/>
</dbReference>
<dbReference type="InterPro" id="IPR043519">
    <property type="entry name" value="NT_sf"/>
</dbReference>
<organism evidence="1 2">
    <name type="scientific">Micromonospora rifamycinica</name>
    <dbReference type="NCBI Taxonomy" id="291594"/>
    <lineage>
        <taxon>Bacteria</taxon>
        <taxon>Bacillati</taxon>
        <taxon>Actinomycetota</taxon>
        <taxon>Actinomycetes</taxon>
        <taxon>Micromonosporales</taxon>
        <taxon>Micromonosporaceae</taxon>
        <taxon>Micromonospora</taxon>
    </lineage>
</organism>
<gene>
    <name evidence="1" type="ORF">GA0070623_3916</name>
</gene>
<keyword evidence="2" id="KW-1185">Reference proteome</keyword>
<sequence>MVVTAPERLALAREVAARLAARPGVTSVFLTGSMTVGLGNHTSDVDVYLVGPDVEAGREQVFAGPVRIDVHRLSTRALEQAVRRVVGATLRSDDGADVVAQRDVTIALRLHLGEVVRDGGADALRETLGGHAATLRQLLITRWLDLAHYGQEDLAGLVDEPGDGDSAVMTARLLLRTAGKALAAGCGDLFPGEKWVWRQLDRSAPAGFPHDHFRHLLRADPLAAGPDPVRLADLRGFAQTCLAATATLGWHGVPLAHQPRWRGGDGPLRRAPELSVRAYRDGVVLTSPESRRVRLSHEAALVWALCDGVDESTVRHDVDLLRPVHAAARRLAPERVPVLAAELHTAGLIHRVAA</sequence>
<proteinExistence type="predicted"/>
<dbReference type="InterPro" id="IPR041881">
    <property type="entry name" value="PqqD_sf"/>
</dbReference>
<dbReference type="Proteomes" id="UP000198226">
    <property type="component" value="Chromosome I"/>
</dbReference>
<dbReference type="SUPFAM" id="SSF81301">
    <property type="entry name" value="Nucleotidyltransferase"/>
    <property type="match status" value="1"/>
</dbReference>
<reference evidence="2" key="1">
    <citation type="submission" date="2016-06" db="EMBL/GenBank/DDBJ databases">
        <authorList>
            <person name="Varghese N."/>
            <person name="Submissions Spin"/>
        </authorList>
    </citation>
    <scope>NUCLEOTIDE SEQUENCE [LARGE SCALE GENOMIC DNA]</scope>
    <source>
        <strain evidence="2">DSM 44983</strain>
    </source>
</reference>
<dbReference type="Gene3D" id="1.10.10.1150">
    <property type="entry name" value="Coenzyme PQQ synthesis protein D (PqqD)"/>
    <property type="match status" value="1"/>
</dbReference>
<evidence type="ECO:0000313" key="1">
    <source>
        <dbReference type="EMBL" id="SCG74720.1"/>
    </source>
</evidence>
<protein>
    <recommendedName>
        <fullName evidence="3">Nucleotidyltransferase domain-containing protein</fullName>
    </recommendedName>
</protein>
<dbReference type="AlphaFoldDB" id="A0A109IJQ6"/>
<dbReference type="OrthoDB" id="4296622at2"/>
<evidence type="ECO:0000313" key="2">
    <source>
        <dbReference type="Proteomes" id="UP000198226"/>
    </source>
</evidence>
<evidence type="ECO:0008006" key="3">
    <source>
        <dbReference type="Google" id="ProtNLM"/>
    </source>
</evidence>
<dbReference type="EMBL" id="LT607752">
    <property type="protein sequence ID" value="SCG74720.1"/>
    <property type="molecule type" value="Genomic_DNA"/>
</dbReference>